<dbReference type="InterPro" id="IPR003772">
    <property type="entry name" value="YceD"/>
</dbReference>
<organism evidence="2 3">
    <name type="scientific">Parasedimentitalea maritima</name>
    <dbReference type="NCBI Taxonomy" id="2578117"/>
    <lineage>
        <taxon>Bacteria</taxon>
        <taxon>Pseudomonadati</taxon>
        <taxon>Pseudomonadota</taxon>
        <taxon>Alphaproteobacteria</taxon>
        <taxon>Rhodobacterales</taxon>
        <taxon>Paracoccaceae</taxon>
        <taxon>Parasedimentitalea</taxon>
    </lineage>
</organism>
<dbReference type="Proteomes" id="UP000441586">
    <property type="component" value="Unassembled WGS sequence"/>
</dbReference>
<gene>
    <name evidence="2" type="ORF">GP644_20880</name>
</gene>
<accession>A0A6A4RB67</accession>
<name>A0A6A4RB67_9RHOB</name>
<dbReference type="RefSeq" id="WP_158981434.1">
    <property type="nucleotide sequence ID" value="NZ_WSFO01000015.1"/>
</dbReference>
<evidence type="ECO:0000256" key="1">
    <source>
        <dbReference type="SAM" id="MobiDB-lite"/>
    </source>
</evidence>
<protein>
    <submittedName>
        <fullName evidence="2">DUF177 domain-containing protein</fullName>
    </submittedName>
</protein>
<evidence type="ECO:0000313" key="3">
    <source>
        <dbReference type="Proteomes" id="UP000441586"/>
    </source>
</evidence>
<comment type="caution">
    <text evidence="2">The sequence shown here is derived from an EMBL/GenBank/DDBJ whole genome shotgun (WGS) entry which is preliminary data.</text>
</comment>
<dbReference type="AlphaFoldDB" id="A0A6A4RB67"/>
<proteinExistence type="predicted"/>
<evidence type="ECO:0000313" key="2">
    <source>
        <dbReference type="EMBL" id="KAE9626506.1"/>
    </source>
</evidence>
<feature type="region of interest" description="Disordered" evidence="1">
    <location>
        <begin position="150"/>
        <end position="178"/>
    </location>
</feature>
<dbReference type="EMBL" id="WSFO01000015">
    <property type="protein sequence ID" value="KAE9626506.1"/>
    <property type="molecule type" value="Genomic_DNA"/>
</dbReference>
<sequence>MSDTPALRVADLSQNSPTSFDIRPDSAAMTALASELDLRGLRKLRFTGEINAQNQRDWHLTGMLGATALQVCVVTLEPMTTRIDVPVERFFLAGMETSDEPEVEMPEDDNAELLGSHIDPQAVMVEALALAIPHYPRKEGVELGEAVFTAPGQEPMRDKDTRPFAGLAELQDQLKKDH</sequence>
<dbReference type="Pfam" id="PF02620">
    <property type="entry name" value="YceD"/>
    <property type="match status" value="1"/>
</dbReference>
<reference evidence="2 3" key="1">
    <citation type="submission" date="2019-12" db="EMBL/GenBank/DDBJ databases">
        <authorList>
            <person name="Zhang Y.-J."/>
        </authorList>
    </citation>
    <scope>NUCLEOTIDE SEQUENCE [LARGE SCALE GENOMIC DNA]</scope>
    <source>
        <strain evidence="2 3">H18S-6</strain>
    </source>
</reference>